<reference evidence="2" key="1">
    <citation type="journal article" date="2021" name="PeerJ">
        <title>Extensive microbial diversity within the chicken gut microbiome revealed by metagenomics and culture.</title>
        <authorList>
            <person name="Gilroy R."/>
            <person name="Ravi A."/>
            <person name="Getino M."/>
            <person name="Pursley I."/>
            <person name="Horton D.L."/>
            <person name="Alikhan N.F."/>
            <person name="Baker D."/>
            <person name="Gharbi K."/>
            <person name="Hall N."/>
            <person name="Watson M."/>
            <person name="Adriaenssens E.M."/>
            <person name="Foster-Nyarko E."/>
            <person name="Jarju S."/>
            <person name="Secka A."/>
            <person name="Antonio M."/>
            <person name="Oren A."/>
            <person name="Chaudhuri R.R."/>
            <person name="La Ragione R."/>
            <person name="Hildebrand F."/>
            <person name="Pallen M.J."/>
        </authorList>
    </citation>
    <scope>NUCLEOTIDE SEQUENCE</scope>
    <source>
        <strain evidence="2">USASDec5-558</strain>
    </source>
</reference>
<dbReference type="Proteomes" id="UP000886829">
    <property type="component" value="Unassembled WGS sequence"/>
</dbReference>
<feature type="region of interest" description="Disordered" evidence="1">
    <location>
        <begin position="581"/>
        <end position="603"/>
    </location>
</feature>
<protein>
    <submittedName>
        <fullName evidence="2">Uncharacterized protein</fullName>
    </submittedName>
</protein>
<gene>
    <name evidence="2" type="ORF">H9850_00210</name>
</gene>
<feature type="compositionally biased region" description="Polar residues" evidence="1">
    <location>
        <begin position="1110"/>
        <end position="1128"/>
    </location>
</feature>
<feature type="compositionally biased region" description="Low complexity" evidence="1">
    <location>
        <begin position="1091"/>
        <end position="1101"/>
    </location>
</feature>
<reference evidence="2" key="2">
    <citation type="submission" date="2021-04" db="EMBL/GenBank/DDBJ databases">
        <authorList>
            <person name="Gilroy R."/>
        </authorList>
    </citation>
    <scope>NUCLEOTIDE SEQUENCE</scope>
    <source>
        <strain evidence="2">USASDec5-558</strain>
    </source>
</reference>
<feature type="region of interest" description="Disordered" evidence="1">
    <location>
        <begin position="916"/>
        <end position="936"/>
    </location>
</feature>
<feature type="compositionally biased region" description="Basic residues" evidence="1">
    <location>
        <begin position="36"/>
        <end position="45"/>
    </location>
</feature>
<proteinExistence type="predicted"/>
<evidence type="ECO:0000313" key="3">
    <source>
        <dbReference type="Proteomes" id="UP000886829"/>
    </source>
</evidence>
<sequence>MPRTRLGKWLAQGAAQTTASPQQATLSRPKSTVPSLRKHKSKKAAPRGRAVALARAAQQVQQAPQVQPVLQASVAVTTDTLSPTAAQSPVEQAVTTNLNTYTSPLDRQQTLGLSAGLVELLLPLRSLWLVVLLLRLQGQGKSRQLWELFVPVLGQVHSTDHNGPLFLEAAAAYVQMLSHSVLSAPTDTVKAATASTGLNAGSTGMDSASASPANTASRASVQAESLDNDNCVAKGATHATAYSDWGCAALLSSPARNIQWEKQLMHYVQLAVGHDQQSFRACALLAILATLTAQPHAAYYRHKALELYQRQDLSTEGLFSYLHQSRLKNGGRSDVLLNRWFLQELNALAVQQWGVELVSLPLVPMVPSYANASTNASASLSTNARPLSKGYNASNSARPNHHSRSSAALSPVEIALQLSALYQQQWQALGKGLRQELGSSNIPVTSQQLCAVISSSYELLFSVVRALEDYAGQKVLANAISAASNEHSTVAVKAVLEETDASAKQVTPIDNSGHTYSIDSAYDLSLSITAAQHESLPESSKHPEITALPVKPHLAMLGEQVCLDEQGTASSALNATGATSKAHVADPQNANRLQPIPTSSTNGLLSGSSDYGFFTESSPYAQSSGAGAGKAGNEAAVATKETAMALPDAEARNSTGLGTSVSASTITALTAAIAKTNGSDSNQGVVHDGSQQSRVVTVQDFGLGVLEHLEAENGVAPSSFRQRLYLWAQKLAALGGMTALSTNERYAALRFLLTPHRDTEQRSTVVTSATPAPVPTKEERWRWDLQVVRFTASPLSVSAMPKPVAELKTGQLFQDLAVTAKPSLIKTNEQSSCSLLFGSVGTAAPVADSADSTHGCHDQSNTWVQVRCALSLLPQDPLSLLEVYQQLINLNPYWQQWGLDLFFMWRCEPESDFGSDHHVTEKAETPTNPTNISSSDRTRVNGLKGLSLAEQGSQHQRQCQHQDPEFLSAQAYSTSVYYAEDALVAAQGAQNPLWDQVDTALLRSTRTGDSSWIQDNSQLCGELVLLLLPRRSFSYSYPDPPPAPMKLLQLWEGVGSAAYGKSATLGASSSNSAEGKYASSQALENSLELGSHGASSYSSAAHPRDEQHEVSSSNSSAVLKQEQAQGQGQVCPHVGTDPIQGSALLDQGGLKLWQWYQQNISSKSKRRLSSYENLVRWGSQFDAVVYAPHIAELWQQHAAREARGRSSETAIPDSYAQNLVRTQLCLTLGLGFVRYALASVQVCLDESDFRTQTRGLYGIQYYAPPEPNKAQSIRMSATAPVASVSSEASVASAADRGTSKGAQCTEIYTNAAVSALKKLCPQLPWQPCSQLKHLSLQQPLCLSLGQLQALMVDSSLQQDYSLKRWRERTYIYSYRERLSKRPLSSYDGNFPLRTDVFLGCTNCRALVEEYYKARIRRLHHARPLTLEMKALECLGVTAGFVYCQVHPLPSLPPLPPLPRAGAGAAQCAADTTELNSIESKDLAPCLEPEKSLELHRVRCSPRSEHDLASVDKELSAVHLSTDRPDGQNLSISVPDFSLDVLQRLQQLQQVLRAELALIGSEQAQAQAHSVSKTVMVDTDAVLPVAQLIGYALGTSYLYLDFVLYDRMCLEQAIKRLNDSGKLQALGLGKLHYHSFYREGTL</sequence>
<feature type="region of interest" description="Disordered" evidence="1">
    <location>
        <begin position="13"/>
        <end position="45"/>
    </location>
</feature>
<dbReference type="EMBL" id="DXEV01000006">
    <property type="protein sequence ID" value="HIX55883.1"/>
    <property type="molecule type" value="Genomic_DNA"/>
</dbReference>
<evidence type="ECO:0000256" key="1">
    <source>
        <dbReference type="SAM" id="MobiDB-lite"/>
    </source>
</evidence>
<comment type="caution">
    <text evidence="2">The sequence shown here is derived from an EMBL/GenBank/DDBJ whole genome shotgun (WGS) entry which is preliminary data.</text>
</comment>
<organism evidence="2 3">
    <name type="scientific">Candidatus Anaerobiospirillum pullistercoris</name>
    <dbReference type="NCBI Taxonomy" id="2838452"/>
    <lineage>
        <taxon>Bacteria</taxon>
        <taxon>Pseudomonadati</taxon>
        <taxon>Pseudomonadota</taxon>
        <taxon>Gammaproteobacteria</taxon>
        <taxon>Aeromonadales</taxon>
        <taxon>Succinivibrionaceae</taxon>
        <taxon>Anaerobiospirillum</taxon>
    </lineage>
</organism>
<feature type="compositionally biased region" description="Low complexity" evidence="1">
    <location>
        <begin position="13"/>
        <end position="25"/>
    </location>
</feature>
<evidence type="ECO:0000313" key="2">
    <source>
        <dbReference type="EMBL" id="HIX55883.1"/>
    </source>
</evidence>
<name>A0A9D2AZR2_9GAMM</name>
<accession>A0A9D2AZR2</accession>
<feature type="compositionally biased region" description="Polar residues" evidence="1">
    <location>
        <begin position="925"/>
        <end position="935"/>
    </location>
</feature>
<feature type="region of interest" description="Disordered" evidence="1">
    <location>
        <begin position="1091"/>
        <end position="1133"/>
    </location>
</feature>